<dbReference type="PANTHER" id="PTHR37816">
    <property type="entry name" value="YALI0E33011P"/>
    <property type="match status" value="1"/>
</dbReference>
<protein>
    <submittedName>
        <fullName evidence="1">Topology modulation protein</fullName>
    </submittedName>
</protein>
<name>A0A6A8DHE0_9BACI</name>
<dbReference type="Gene3D" id="3.40.50.300">
    <property type="entry name" value="P-loop containing nucleotide triphosphate hydrolases"/>
    <property type="match status" value="1"/>
</dbReference>
<dbReference type="AlphaFoldDB" id="A0A6A8DHE0"/>
<gene>
    <name evidence="1" type="ORF">GH741_20850</name>
</gene>
<reference evidence="1" key="1">
    <citation type="submission" date="2019-11" db="EMBL/GenBank/DDBJ databases">
        <authorList>
            <person name="Li J."/>
        </authorList>
    </citation>
    <scope>NUCLEOTIDE SEQUENCE</scope>
    <source>
        <strain evidence="1">B6B</strain>
    </source>
</reference>
<evidence type="ECO:0000313" key="1">
    <source>
        <dbReference type="EMBL" id="MRH45094.1"/>
    </source>
</evidence>
<organism evidence="1 2">
    <name type="scientific">Aquibacillus halophilus</name>
    <dbReference type="NCBI Taxonomy" id="930132"/>
    <lineage>
        <taxon>Bacteria</taxon>
        <taxon>Bacillati</taxon>
        <taxon>Bacillota</taxon>
        <taxon>Bacilli</taxon>
        <taxon>Bacillales</taxon>
        <taxon>Bacillaceae</taxon>
        <taxon>Aquibacillus</taxon>
    </lineage>
</organism>
<dbReference type="EMBL" id="WJNG01000025">
    <property type="protein sequence ID" value="MRH45094.1"/>
    <property type="molecule type" value="Genomic_DNA"/>
</dbReference>
<proteinExistence type="predicted"/>
<dbReference type="OrthoDB" id="1201990at2"/>
<dbReference type="Proteomes" id="UP000799092">
    <property type="component" value="Unassembled WGS sequence"/>
</dbReference>
<dbReference type="InterPro" id="IPR052922">
    <property type="entry name" value="Cytidylate_Kinase-2"/>
</dbReference>
<dbReference type="PANTHER" id="PTHR37816:SF3">
    <property type="entry name" value="MODULATES DNA TOPOLOGY"/>
    <property type="match status" value="1"/>
</dbReference>
<evidence type="ECO:0000313" key="2">
    <source>
        <dbReference type="Proteomes" id="UP000799092"/>
    </source>
</evidence>
<sequence length="169" mass="20119">MKRIMVIGVSAGVGKSTFARKLSASLDINAYHLDAIYWEPGWVETSFNKFSTKQREIVQQEEWIIEGNYSSTFDIRENRADTIIYLQLPLYICVFRVLKRWINNRGKTRIDMGKDCKEKMDWEFLKFIVTTYHKRKAMMEIRLTNFKKKNLSNQVILLKTKRDINSYFN</sequence>
<accession>A0A6A8DHE0</accession>
<comment type="caution">
    <text evidence="1">The sequence shown here is derived from an EMBL/GenBank/DDBJ whole genome shotgun (WGS) entry which is preliminary data.</text>
</comment>
<dbReference type="CDD" id="cd01983">
    <property type="entry name" value="SIMIBI"/>
    <property type="match status" value="1"/>
</dbReference>
<dbReference type="RefSeq" id="WP_153738688.1">
    <property type="nucleotide sequence ID" value="NZ_WJNG01000025.1"/>
</dbReference>
<dbReference type="InterPro" id="IPR027417">
    <property type="entry name" value="P-loop_NTPase"/>
</dbReference>
<keyword evidence="2" id="KW-1185">Reference proteome</keyword>
<dbReference type="SUPFAM" id="SSF52540">
    <property type="entry name" value="P-loop containing nucleoside triphosphate hydrolases"/>
    <property type="match status" value="1"/>
</dbReference>